<dbReference type="Gene3D" id="1.20.5.100">
    <property type="entry name" value="Cytochrome c1, transmembrane anchor, C-terminal"/>
    <property type="match status" value="1"/>
</dbReference>
<comment type="pathway">
    <text evidence="1">Nucleotide-sugar biosynthesis; UDP-alpha-D-glucuronate biosynthesis; UDP-alpha-D-glucuronate from UDP-alpha-D-glucose: step 1/1.</text>
</comment>
<evidence type="ECO:0000256" key="6">
    <source>
        <dbReference type="ARBA" id="ARBA00047473"/>
    </source>
</evidence>
<dbReference type="InterPro" id="IPR001732">
    <property type="entry name" value="UDP-Glc/GDP-Man_DH_N"/>
</dbReference>
<evidence type="ECO:0000313" key="10">
    <source>
        <dbReference type="Proteomes" id="UP001597347"/>
    </source>
</evidence>
<dbReference type="InterPro" id="IPR008927">
    <property type="entry name" value="6-PGluconate_DH-like_C_sf"/>
</dbReference>
<evidence type="ECO:0000256" key="2">
    <source>
        <dbReference type="ARBA" id="ARBA00006601"/>
    </source>
</evidence>
<accession>A0ABW4LC53</accession>
<proteinExistence type="inferred from homology"/>
<dbReference type="GO" id="GO:0016491">
    <property type="term" value="F:oxidoreductase activity"/>
    <property type="evidence" value="ECO:0007669"/>
    <property type="project" value="UniProtKB-KW"/>
</dbReference>
<comment type="catalytic activity">
    <reaction evidence="6 7">
        <text>UDP-alpha-D-glucose + 2 NAD(+) + H2O = UDP-alpha-D-glucuronate + 2 NADH + 3 H(+)</text>
        <dbReference type="Rhea" id="RHEA:23596"/>
        <dbReference type="ChEBI" id="CHEBI:15377"/>
        <dbReference type="ChEBI" id="CHEBI:15378"/>
        <dbReference type="ChEBI" id="CHEBI:57540"/>
        <dbReference type="ChEBI" id="CHEBI:57945"/>
        <dbReference type="ChEBI" id="CHEBI:58052"/>
        <dbReference type="ChEBI" id="CHEBI:58885"/>
        <dbReference type="EC" id="1.1.1.22"/>
    </reaction>
</comment>
<evidence type="ECO:0000256" key="1">
    <source>
        <dbReference type="ARBA" id="ARBA00004701"/>
    </source>
</evidence>
<evidence type="ECO:0000256" key="4">
    <source>
        <dbReference type="ARBA" id="ARBA00023002"/>
    </source>
</evidence>
<name>A0ABW4LC53_9MICO</name>
<evidence type="ECO:0000256" key="7">
    <source>
        <dbReference type="PIRNR" id="PIRNR000124"/>
    </source>
</evidence>
<dbReference type="Pfam" id="PF03721">
    <property type="entry name" value="UDPG_MGDP_dh_N"/>
    <property type="match status" value="1"/>
</dbReference>
<dbReference type="PANTHER" id="PTHR43750">
    <property type="entry name" value="UDP-GLUCOSE 6-DEHYDROGENASE TUAD"/>
    <property type="match status" value="1"/>
</dbReference>
<dbReference type="EC" id="1.1.1.22" evidence="3 7"/>
<keyword evidence="4 7" id="KW-0560">Oxidoreductase</keyword>
<dbReference type="RefSeq" id="WP_377932523.1">
    <property type="nucleotide sequence ID" value="NZ_JBHUEA010000005.1"/>
</dbReference>
<dbReference type="SUPFAM" id="SSF52413">
    <property type="entry name" value="UDP-glucose/GDP-mannose dehydrogenase C-terminal domain"/>
    <property type="match status" value="1"/>
</dbReference>
<dbReference type="InterPro" id="IPR036291">
    <property type="entry name" value="NAD(P)-bd_dom_sf"/>
</dbReference>
<keyword evidence="10" id="KW-1185">Reference proteome</keyword>
<dbReference type="PANTHER" id="PTHR43750:SF3">
    <property type="entry name" value="UDP-GLUCOSE 6-DEHYDROGENASE TUAD"/>
    <property type="match status" value="1"/>
</dbReference>
<dbReference type="PIRSF" id="PIRSF500134">
    <property type="entry name" value="UDPglc_DH_bac"/>
    <property type="match status" value="1"/>
</dbReference>
<dbReference type="PIRSF" id="PIRSF000124">
    <property type="entry name" value="UDPglc_GDPman_dh"/>
    <property type="match status" value="1"/>
</dbReference>
<dbReference type="InterPro" id="IPR036220">
    <property type="entry name" value="UDP-Glc/GDP-Man_DH_C_sf"/>
</dbReference>
<gene>
    <name evidence="9" type="ORF">ACFSBI_04650</name>
</gene>
<dbReference type="SUPFAM" id="SSF51735">
    <property type="entry name" value="NAD(P)-binding Rossmann-fold domains"/>
    <property type="match status" value="1"/>
</dbReference>
<evidence type="ECO:0000256" key="5">
    <source>
        <dbReference type="ARBA" id="ARBA00023027"/>
    </source>
</evidence>
<dbReference type="Gene3D" id="3.40.50.720">
    <property type="entry name" value="NAD(P)-binding Rossmann-like Domain"/>
    <property type="match status" value="2"/>
</dbReference>
<dbReference type="Pfam" id="PF03720">
    <property type="entry name" value="UDPG_MGDP_dh_C"/>
    <property type="match status" value="1"/>
</dbReference>
<dbReference type="SUPFAM" id="SSF48179">
    <property type="entry name" value="6-phosphogluconate dehydrogenase C-terminal domain-like"/>
    <property type="match status" value="1"/>
</dbReference>
<comment type="caution">
    <text evidence="9">The sequence shown here is derived from an EMBL/GenBank/DDBJ whole genome shotgun (WGS) entry which is preliminary data.</text>
</comment>
<organism evidence="9 10">
    <name type="scientific">Amnibacterium endophyticum</name>
    <dbReference type="NCBI Taxonomy" id="2109337"/>
    <lineage>
        <taxon>Bacteria</taxon>
        <taxon>Bacillati</taxon>
        <taxon>Actinomycetota</taxon>
        <taxon>Actinomycetes</taxon>
        <taxon>Micrococcales</taxon>
        <taxon>Microbacteriaceae</taxon>
        <taxon>Amnibacterium</taxon>
    </lineage>
</organism>
<protein>
    <recommendedName>
        <fullName evidence="3 7">UDP-glucose 6-dehydrogenase</fullName>
        <ecNumber evidence="3 7">1.1.1.22</ecNumber>
    </recommendedName>
</protein>
<evidence type="ECO:0000259" key="8">
    <source>
        <dbReference type="SMART" id="SM00984"/>
    </source>
</evidence>
<sequence length="464" mass="49729">MRISVYGTGYLGAVHAAGLAAMGHEVVGMDVDPMRIGPLERGEAPFFEPGLPELLSRGVESGRLRFTTSIDTAVEFGDVHFVCVGTPQLRDGNGADLRYVEAVVRDIAERLDRSVLVVGKSTVPVGTARQLAGLLHDHARPGLGARLAWNPEFLREGFAVEDTLRPDRLVFGVEDSPSEEILRDLYRPVLQTGVPCYVTDLETSELVKVAANSFLAMKISFINAMAEVCEQVDGDVVTLADAIGEDARIGRRFLNAGVGFGGGCLGKDIRAFQARGAELGLADSLAFLAEADRVNDRRRDRVVDLASSLLGELAGRRITVLGASFKPDSDDVRDSPALAVARRLHAAGAQVVVHDPESISNARQAAPELSYEHDVEVAARGADLVVHLTEWRQYGALDPRELGEVVSQRLLIDGRNALDRDAWSAAGWTCHSLGRPSVGPWAGVTSAVPFPLSAAADSNKEEVA</sequence>
<evidence type="ECO:0000256" key="3">
    <source>
        <dbReference type="ARBA" id="ARBA00012954"/>
    </source>
</evidence>
<dbReference type="NCBIfam" id="TIGR03026">
    <property type="entry name" value="NDP-sugDHase"/>
    <property type="match status" value="1"/>
</dbReference>
<dbReference type="InterPro" id="IPR014026">
    <property type="entry name" value="UDP-Glc/GDP-Man_DH_dimer"/>
</dbReference>
<dbReference type="EMBL" id="JBHUEA010000005">
    <property type="protein sequence ID" value="MFD1720830.1"/>
    <property type="molecule type" value="Genomic_DNA"/>
</dbReference>
<feature type="domain" description="UDP-glucose/GDP-mannose dehydrogenase C-terminal" evidence="8">
    <location>
        <begin position="319"/>
        <end position="420"/>
    </location>
</feature>
<keyword evidence="5 7" id="KW-0520">NAD</keyword>
<dbReference type="InterPro" id="IPR014027">
    <property type="entry name" value="UDP-Glc/GDP-Man_DH_C"/>
</dbReference>
<dbReference type="InterPro" id="IPR017476">
    <property type="entry name" value="UDP-Glc/GDP-Man"/>
</dbReference>
<comment type="similarity">
    <text evidence="2 7">Belongs to the UDP-glucose/GDP-mannose dehydrogenase family.</text>
</comment>
<dbReference type="Proteomes" id="UP001597347">
    <property type="component" value="Unassembled WGS sequence"/>
</dbReference>
<dbReference type="InterPro" id="IPR028357">
    <property type="entry name" value="UDPglc_DH_bac"/>
</dbReference>
<evidence type="ECO:0000313" key="9">
    <source>
        <dbReference type="EMBL" id="MFD1720830.1"/>
    </source>
</evidence>
<dbReference type="Pfam" id="PF00984">
    <property type="entry name" value="UDPG_MGDP_dh"/>
    <property type="match status" value="1"/>
</dbReference>
<reference evidence="10" key="1">
    <citation type="journal article" date="2019" name="Int. J. Syst. Evol. Microbiol.">
        <title>The Global Catalogue of Microorganisms (GCM) 10K type strain sequencing project: providing services to taxonomists for standard genome sequencing and annotation.</title>
        <authorList>
            <consortium name="The Broad Institute Genomics Platform"/>
            <consortium name="The Broad Institute Genome Sequencing Center for Infectious Disease"/>
            <person name="Wu L."/>
            <person name="Ma J."/>
        </authorList>
    </citation>
    <scope>NUCLEOTIDE SEQUENCE [LARGE SCALE GENOMIC DNA]</scope>
    <source>
        <strain evidence="10">CGMCC 1.12471</strain>
    </source>
</reference>
<dbReference type="SMART" id="SM00984">
    <property type="entry name" value="UDPG_MGDP_dh_C"/>
    <property type="match status" value="1"/>
</dbReference>